<feature type="domain" description="Protein kinase" evidence="2">
    <location>
        <begin position="1"/>
        <end position="107"/>
    </location>
</feature>
<proteinExistence type="predicted"/>
<dbReference type="GO" id="GO:0004672">
    <property type="term" value="F:protein kinase activity"/>
    <property type="evidence" value="ECO:0007669"/>
    <property type="project" value="InterPro"/>
</dbReference>
<accession>A0AAW0FHM8</accession>
<protein>
    <recommendedName>
        <fullName evidence="2">Protein kinase domain-containing protein</fullName>
    </recommendedName>
</protein>
<dbReference type="InterPro" id="IPR000719">
    <property type="entry name" value="Prot_kinase_dom"/>
</dbReference>
<keyword evidence="4" id="KW-1185">Reference proteome</keyword>
<gene>
    <name evidence="3" type="ORF">QCA50_016770</name>
</gene>
<evidence type="ECO:0000256" key="1">
    <source>
        <dbReference type="SAM" id="MobiDB-lite"/>
    </source>
</evidence>
<feature type="region of interest" description="Disordered" evidence="1">
    <location>
        <begin position="84"/>
        <end position="107"/>
    </location>
</feature>
<dbReference type="SUPFAM" id="SSF56112">
    <property type="entry name" value="Protein kinase-like (PK-like)"/>
    <property type="match status" value="1"/>
</dbReference>
<sequence length="107" mass="11815">MMFKSLSQAAMGLKLLYRSGFVHRDRSLGNLFSCEDGNCKISDSEYAKPYELPPNSIDRVVDEDDQDVKVGTPAFMAVELQLHLKNHPQESNPPSPNPGHSLTGKVA</sequence>
<evidence type="ECO:0000259" key="2">
    <source>
        <dbReference type="PROSITE" id="PS50011"/>
    </source>
</evidence>
<dbReference type="Gene3D" id="1.10.510.10">
    <property type="entry name" value="Transferase(Phosphotransferase) domain 1"/>
    <property type="match status" value="1"/>
</dbReference>
<dbReference type="AlphaFoldDB" id="A0AAW0FHM8"/>
<comment type="caution">
    <text evidence="3">The sequence shown here is derived from an EMBL/GenBank/DDBJ whole genome shotgun (WGS) entry which is preliminary data.</text>
</comment>
<evidence type="ECO:0000313" key="4">
    <source>
        <dbReference type="Proteomes" id="UP001385951"/>
    </source>
</evidence>
<dbReference type="PROSITE" id="PS50011">
    <property type="entry name" value="PROTEIN_KINASE_DOM"/>
    <property type="match status" value="1"/>
</dbReference>
<dbReference type="EMBL" id="JASBNA010000051">
    <property type="protein sequence ID" value="KAK7680261.1"/>
    <property type="molecule type" value="Genomic_DNA"/>
</dbReference>
<dbReference type="Proteomes" id="UP001385951">
    <property type="component" value="Unassembled WGS sequence"/>
</dbReference>
<name>A0AAW0FHM8_9APHY</name>
<evidence type="ECO:0000313" key="3">
    <source>
        <dbReference type="EMBL" id="KAK7680261.1"/>
    </source>
</evidence>
<organism evidence="3 4">
    <name type="scientific">Cerrena zonata</name>
    <dbReference type="NCBI Taxonomy" id="2478898"/>
    <lineage>
        <taxon>Eukaryota</taxon>
        <taxon>Fungi</taxon>
        <taxon>Dikarya</taxon>
        <taxon>Basidiomycota</taxon>
        <taxon>Agaricomycotina</taxon>
        <taxon>Agaricomycetes</taxon>
        <taxon>Polyporales</taxon>
        <taxon>Cerrenaceae</taxon>
        <taxon>Cerrena</taxon>
    </lineage>
</organism>
<dbReference type="GO" id="GO:0005524">
    <property type="term" value="F:ATP binding"/>
    <property type="evidence" value="ECO:0007669"/>
    <property type="project" value="InterPro"/>
</dbReference>
<reference evidence="3 4" key="1">
    <citation type="submission" date="2022-09" db="EMBL/GenBank/DDBJ databases">
        <authorList>
            <person name="Palmer J.M."/>
        </authorList>
    </citation>
    <scope>NUCLEOTIDE SEQUENCE [LARGE SCALE GENOMIC DNA]</scope>
    <source>
        <strain evidence="3 4">DSM 7382</strain>
    </source>
</reference>
<dbReference type="InterPro" id="IPR011009">
    <property type="entry name" value="Kinase-like_dom_sf"/>
</dbReference>